<dbReference type="InterPro" id="IPR036097">
    <property type="entry name" value="HisK_dim/P_sf"/>
</dbReference>
<dbReference type="Pfam" id="PF02518">
    <property type="entry name" value="HATPase_c"/>
    <property type="match status" value="1"/>
</dbReference>
<dbReference type="CDD" id="cd17546">
    <property type="entry name" value="REC_hyHK_CKI1_RcsC-like"/>
    <property type="match status" value="1"/>
</dbReference>
<dbReference type="Pfam" id="PF00072">
    <property type="entry name" value="Response_reg"/>
    <property type="match status" value="1"/>
</dbReference>
<dbReference type="InterPro" id="IPR004358">
    <property type="entry name" value="Sig_transdc_His_kin-like_C"/>
</dbReference>
<keyword evidence="4" id="KW-0902">Two-component regulatory system</keyword>
<dbReference type="SMART" id="SM00388">
    <property type="entry name" value="HisKA"/>
    <property type="match status" value="1"/>
</dbReference>
<dbReference type="PROSITE" id="PS50894">
    <property type="entry name" value="HPT"/>
    <property type="match status" value="1"/>
</dbReference>
<keyword evidence="11" id="KW-0614">Plasmid</keyword>
<dbReference type="PRINTS" id="PR00344">
    <property type="entry name" value="BCTRLSENSOR"/>
</dbReference>
<keyword evidence="7" id="KW-0812">Transmembrane</keyword>
<dbReference type="PROSITE" id="PS50109">
    <property type="entry name" value="HIS_KIN"/>
    <property type="match status" value="1"/>
</dbReference>
<dbReference type="PROSITE" id="PS50110">
    <property type="entry name" value="RESPONSE_REGULATORY"/>
    <property type="match status" value="1"/>
</dbReference>
<accession>A0ABT0CQ97</accession>
<evidence type="ECO:0000259" key="9">
    <source>
        <dbReference type="PROSITE" id="PS50110"/>
    </source>
</evidence>
<evidence type="ECO:0000256" key="2">
    <source>
        <dbReference type="ARBA" id="ARBA00012438"/>
    </source>
</evidence>
<comment type="caution">
    <text evidence="11">The sequence shown here is derived from an EMBL/GenBank/DDBJ whole genome shotgun (WGS) entry which is preliminary data.</text>
</comment>
<evidence type="ECO:0000256" key="5">
    <source>
        <dbReference type="PROSITE-ProRule" id="PRU00110"/>
    </source>
</evidence>
<dbReference type="InterPro" id="IPR036890">
    <property type="entry name" value="HATPase_C_sf"/>
</dbReference>
<keyword evidence="11" id="KW-0067">ATP-binding</keyword>
<name>A0ABT0CQ97_9HYPH</name>
<keyword evidence="7" id="KW-0472">Membrane</keyword>
<feature type="modified residue" description="4-aspartylphosphate" evidence="6">
    <location>
        <position position="546"/>
    </location>
</feature>
<keyword evidence="12" id="KW-1185">Reference proteome</keyword>
<reference evidence="11 12" key="1">
    <citation type="submission" date="2022-02" db="EMBL/GenBank/DDBJ databases">
        <title>Shinella B3.7 sp. nov., isolated from Sediment (Zhairuo Island).</title>
        <authorList>
            <person name="Chen G."/>
        </authorList>
    </citation>
    <scope>NUCLEOTIDE SEQUENCE [LARGE SCALE GENOMIC DNA]</scope>
    <source>
        <strain evidence="11 12">B3.7</strain>
        <plasmid evidence="11">unnamed</plasmid>
    </source>
</reference>
<organism evidence="11 12">
    <name type="scientific">Shinella sedimenti</name>
    <dbReference type="NCBI Taxonomy" id="2919913"/>
    <lineage>
        <taxon>Bacteria</taxon>
        <taxon>Pseudomonadati</taxon>
        <taxon>Pseudomonadota</taxon>
        <taxon>Alphaproteobacteria</taxon>
        <taxon>Hyphomicrobiales</taxon>
        <taxon>Rhizobiaceae</taxon>
        <taxon>Shinella</taxon>
    </lineage>
</organism>
<dbReference type="Gene3D" id="3.40.50.2300">
    <property type="match status" value="1"/>
</dbReference>
<dbReference type="Gene3D" id="1.10.287.130">
    <property type="match status" value="1"/>
</dbReference>
<dbReference type="SUPFAM" id="SSF52172">
    <property type="entry name" value="CheY-like"/>
    <property type="match status" value="1"/>
</dbReference>
<dbReference type="InterPro" id="IPR003661">
    <property type="entry name" value="HisK_dim/P_dom"/>
</dbReference>
<dbReference type="InterPro" id="IPR003594">
    <property type="entry name" value="HATPase_dom"/>
</dbReference>
<geneLocation type="plasmid" evidence="11">
    <name>unnamed</name>
</geneLocation>
<dbReference type="SMART" id="SM00448">
    <property type="entry name" value="REC"/>
    <property type="match status" value="1"/>
</dbReference>
<evidence type="ECO:0000256" key="6">
    <source>
        <dbReference type="PROSITE-ProRule" id="PRU00169"/>
    </source>
</evidence>
<keyword evidence="7" id="KW-1133">Transmembrane helix</keyword>
<feature type="transmembrane region" description="Helical" evidence="7">
    <location>
        <begin position="194"/>
        <end position="212"/>
    </location>
</feature>
<dbReference type="SUPFAM" id="SSF47384">
    <property type="entry name" value="Homodimeric domain of signal transducing histidine kinase"/>
    <property type="match status" value="1"/>
</dbReference>
<dbReference type="InterPro" id="IPR001789">
    <property type="entry name" value="Sig_transdc_resp-reg_receiver"/>
</dbReference>
<dbReference type="RefSeq" id="WP_241602762.1">
    <property type="nucleotide sequence ID" value="NZ_JAKVIN010000007.1"/>
</dbReference>
<dbReference type="Gene3D" id="3.30.565.10">
    <property type="entry name" value="Histidine kinase-like ATPase, C-terminal domain"/>
    <property type="match status" value="1"/>
</dbReference>
<evidence type="ECO:0000256" key="4">
    <source>
        <dbReference type="ARBA" id="ARBA00023012"/>
    </source>
</evidence>
<dbReference type="CDD" id="cd00088">
    <property type="entry name" value="HPT"/>
    <property type="match status" value="1"/>
</dbReference>
<sequence>MTASTRSSGDVIRKASKATFVLQSFSVVLLMGLIFLLTDISRRYASFQDGVRENALWSVYQLDREARRLHEVLHVMLAEQDYSSVTVKALGTRFDILYSRINILEKTSFERKFKLDSAVERQIADIRSIVLGKVGVFDALALHGLFEPATWTPIDNELEKLVSATEALLVYTNNTVSTDRAEAREEILALQLKSAWLVILLVCCVVVLIFTLRRQLKSVRLAGLSLEAVSNELNDAYLDAEAGNRAKSQFMATMGHEVRTPLNAILGTAELLELSPLPPSVAAGIQTIRRSGQALLEVINEILDFAKIEHGKLDIEIRAVDVLAVVTSTIEMVRDRATEQGNQIALRVPETFGSPVVSTDPTRLRQVLLNLLSNAIKFTSNGTITLSVREIETSQNSSLRFQISDTGIGIDDAGLCKLFQPFSQVDASINRKYGGTGLGLTICKQIIEAMMGRIGVESRKGQGSTFWFEIPLVIAALPIPSAMASDHDLSRTLPTLKILLVEDNLVNQQVAVGFLNHLDQKVTVVGDGCEAVDAAAQEAFDLILMDMQMPRMDGIEATRLIREAEGGRKKVPIIAMTANASEQDRTLCEEAGMTGFQSKPISLQHLRVIIETQGLLMSKAQAEDVQAVDSENSFAMRKAEIEAALGEGTFEELLSSFFDDATKLLEGLHAALATNDYRSADRLLHTMKGAASSIGLQRIADTSQQLRSGDMSENSITRLADTIGELRQRLAA</sequence>
<dbReference type="SUPFAM" id="SSF47226">
    <property type="entry name" value="Histidine-containing phosphotransfer domain, HPT domain"/>
    <property type="match status" value="1"/>
</dbReference>
<dbReference type="CDD" id="cd16922">
    <property type="entry name" value="HATPase_EvgS-ArcB-TorS-like"/>
    <property type="match status" value="1"/>
</dbReference>
<evidence type="ECO:0000259" key="10">
    <source>
        <dbReference type="PROSITE" id="PS50894"/>
    </source>
</evidence>
<dbReference type="Pfam" id="PF01627">
    <property type="entry name" value="Hpt"/>
    <property type="match status" value="1"/>
</dbReference>
<dbReference type="Proteomes" id="UP001201844">
    <property type="component" value="Unassembled WGS sequence"/>
</dbReference>
<feature type="domain" description="Response regulatory" evidence="9">
    <location>
        <begin position="497"/>
        <end position="614"/>
    </location>
</feature>
<comment type="catalytic activity">
    <reaction evidence="1">
        <text>ATP + protein L-histidine = ADP + protein N-phospho-L-histidine.</text>
        <dbReference type="EC" id="2.7.13.3"/>
    </reaction>
</comment>
<dbReference type="InterPro" id="IPR036641">
    <property type="entry name" value="HPT_dom_sf"/>
</dbReference>
<dbReference type="InterPro" id="IPR008207">
    <property type="entry name" value="Sig_transdc_His_kin_Hpt_dom"/>
</dbReference>
<dbReference type="InterPro" id="IPR011006">
    <property type="entry name" value="CheY-like_superfamily"/>
</dbReference>
<proteinExistence type="predicted"/>
<evidence type="ECO:0000256" key="1">
    <source>
        <dbReference type="ARBA" id="ARBA00000085"/>
    </source>
</evidence>
<dbReference type="EMBL" id="JAKVIN010000007">
    <property type="protein sequence ID" value="MCJ8150788.1"/>
    <property type="molecule type" value="Genomic_DNA"/>
</dbReference>
<dbReference type="InterPro" id="IPR005467">
    <property type="entry name" value="His_kinase_dom"/>
</dbReference>
<feature type="modified residue" description="Phosphohistidine" evidence="5">
    <location>
        <position position="685"/>
    </location>
</feature>
<dbReference type="SUPFAM" id="SSF55874">
    <property type="entry name" value="ATPase domain of HSP90 chaperone/DNA topoisomerase II/histidine kinase"/>
    <property type="match status" value="1"/>
</dbReference>
<feature type="transmembrane region" description="Helical" evidence="7">
    <location>
        <begin position="20"/>
        <end position="38"/>
    </location>
</feature>
<keyword evidence="11" id="KW-0547">Nucleotide-binding</keyword>
<dbReference type="PANTHER" id="PTHR45339">
    <property type="entry name" value="HYBRID SIGNAL TRANSDUCTION HISTIDINE KINASE J"/>
    <property type="match status" value="1"/>
</dbReference>
<dbReference type="Gene3D" id="1.20.120.160">
    <property type="entry name" value="HPT domain"/>
    <property type="match status" value="1"/>
</dbReference>
<evidence type="ECO:0000256" key="3">
    <source>
        <dbReference type="ARBA" id="ARBA00022553"/>
    </source>
</evidence>
<feature type="domain" description="HPt" evidence="10">
    <location>
        <begin position="646"/>
        <end position="732"/>
    </location>
</feature>
<evidence type="ECO:0000313" key="11">
    <source>
        <dbReference type="EMBL" id="MCJ8150788.1"/>
    </source>
</evidence>
<evidence type="ECO:0000256" key="7">
    <source>
        <dbReference type="SAM" id="Phobius"/>
    </source>
</evidence>
<protein>
    <recommendedName>
        <fullName evidence="2">histidine kinase</fullName>
        <ecNumber evidence="2">2.7.13.3</ecNumber>
    </recommendedName>
</protein>
<dbReference type="SMART" id="SM00387">
    <property type="entry name" value="HATPase_c"/>
    <property type="match status" value="1"/>
</dbReference>
<feature type="domain" description="Histidine kinase" evidence="8">
    <location>
        <begin position="253"/>
        <end position="474"/>
    </location>
</feature>
<dbReference type="Pfam" id="PF00512">
    <property type="entry name" value="HisKA"/>
    <property type="match status" value="1"/>
</dbReference>
<dbReference type="EC" id="2.7.13.3" evidence="2"/>
<keyword evidence="3 6" id="KW-0597">Phosphoprotein</keyword>
<gene>
    <name evidence="11" type="ORF">MKI86_16685</name>
</gene>
<dbReference type="PANTHER" id="PTHR45339:SF5">
    <property type="entry name" value="HISTIDINE KINASE"/>
    <property type="match status" value="1"/>
</dbReference>
<evidence type="ECO:0000259" key="8">
    <source>
        <dbReference type="PROSITE" id="PS50109"/>
    </source>
</evidence>
<dbReference type="GO" id="GO:0005524">
    <property type="term" value="F:ATP binding"/>
    <property type="evidence" value="ECO:0007669"/>
    <property type="project" value="UniProtKB-KW"/>
</dbReference>
<dbReference type="CDD" id="cd00082">
    <property type="entry name" value="HisKA"/>
    <property type="match status" value="1"/>
</dbReference>
<evidence type="ECO:0000313" key="12">
    <source>
        <dbReference type="Proteomes" id="UP001201844"/>
    </source>
</evidence>